<organism evidence="2 3">
    <name type="scientific">Peptoniphilus harei</name>
    <dbReference type="NCBI Taxonomy" id="54005"/>
    <lineage>
        <taxon>Bacteria</taxon>
        <taxon>Bacillati</taxon>
        <taxon>Bacillota</taxon>
        <taxon>Tissierellia</taxon>
        <taxon>Tissierellales</taxon>
        <taxon>Peptoniphilaceae</taxon>
        <taxon>Peptoniphilus</taxon>
    </lineage>
</organism>
<dbReference type="AlphaFoldDB" id="A0A943SQN9"/>
<evidence type="ECO:0000256" key="1">
    <source>
        <dbReference type="SAM" id="MobiDB-lite"/>
    </source>
</evidence>
<sequence length="339" mass="40563">MDLQSILKRFTEIKLEEDVLRERFREIEAEKCRLLNQLREVNKGDINRRMDELLPYYLEYEFLQKNLKEFEEIDGITDKYTEVNTDKVNENNEDKRAEEIDTENDVFLEEENITYENTVDDMANVPTKKEDYDKQIETVEETEYTTENKTDISELKEEDNTTDNNELENRELNSDTNEEEVTEEESNSNEDLINAKDDSDEEIEADDTTLNVENHTDDNEEVEIQNEGQQKHKRHFKDLTLEEKKQYLISISNSYQDKVKEIMEFWAKKEDIDQRNRGLVILRDIRLAKEKIYSEELGSLKEDVDFDVINEVMSSLRNTKENIETYDFEKEKEEIKEKY</sequence>
<reference evidence="2" key="1">
    <citation type="submission" date="2021-02" db="EMBL/GenBank/DDBJ databases">
        <title>Infant gut strain persistence is associated with maternal origin, phylogeny, and functional potential including surface adhesion and iron acquisition.</title>
        <authorList>
            <person name="Lou Y.C."/>
        </authorList>
    </citation>
    <scope>NUCLEOTIDE SEQUENCE</scope>
    <source>
        <strain evidence="2">L3_060_052G1_dasL3_060_052G1_concoct_1</strain>
    </source>
</reference>
<dbReference type="RefSeq" id="WP_278637943.1">
    <property type="nucleotide sequence ID" value="NZ_JAGZZP010000010.1"/>
</dbReference>
<feature type="compositionally biased region" description="Acidic residues" evidence="1">
    <location>
        <begin position="198"/>
        <end position="207"/>
    </location>
</feature>
<comment type="caution">
    <text evidence="2">The sequence shown here is derived from an EMBL/GenBank/DDBJ whole genome shotgun (WGS) entry which is preliminary data.</text>
</comment>
<gene>
    <name evidence="2" type="ORF">KH327_06025</name>
</gene>
<accession>A0A943SQN9</accession>
<dbReference type="EMBL" id="JAGZZP010000010">
    <property type="protein sequence ID" value="MBS6535371.1"/>
    <property type="molecule type" value="Genomic_DNA"/>
</dbReference>
<evidence type="ECO:0000313" key="2">
    <source>
        <dbReference type="EMBL" id="MBS6535371.1"/>
    </source>
</evidence>
<evidence type="ECO:0000313" key="3">
    <source>
        <dbReference type="Proteomes" id="UP000748991"/>
    </source>
</evidence>
<feature type="compositionally biased region" description="Basic and acidic residues" evidence="1">
    <location>
        <begin position="146"/>
        <end position="159"/>
    </location>
</feature>
<protein>
    <submittedName>
        <fullName evidence="2">Uncharacterized protein</fullName>
    </submittedName>
</protein>
<feature type="compositionally biased region" description="Basic and acidic residues" evidence="1">
    <location>
        <begin position="127"/>
        <end position="137"/>
    </location>
</feature>
<feature type="region of interest" description="Disordered" evidence="1">
    <location>
        <begin position="127"/>
        <end position="233"/>
    </location>
</feature>
<feature type="compositionally biased region" description="Acidic residues" evidence="1">
    <location>
        <begin position="176"/>
        <end position="188"/>
    </location>
</feature>
<name>A0A943SQN9_9FIRM</name>
<dbReference type="Proteomes" id="UP000748991">
    <property type="component" value="Unassembled WGS sequence"/>
</dbReference>
<proteinExistence type="predicted"/>